<evidence type="ECO:0000313" key="4">
    <source>
        <dbReference type="Proteomes" id="UP000223060"/>
    </source>
</evidence>
<evidence type="ECO:0000313" key="3">
    <source>
        <dbReference type="EMBL" id="AQY49736.1"/>
    </source>
</evidence>
<dbReference type="CDD" id="cd06533">
    <property type="entry name" value="Glyco_transf_WecG_TagA"/>
    <property type="match status" value="1"/>
</dbReference>
<dbReference type="PANTHER" id="PTHR34136">
    <property type="match status" value="1"/>
</dbReference>
<keyword evidence="2" id="KW-0808">Transferase</keyword>
<dbReference type="RefSeq" id="WP_036058999.1">
    <property type="nucleotide sequence ID" value="NZ_CP011102.1"/>
</dbReference>
<dbReference type="Pfam" id="PF03808">
    <property type="entry name" value="Glyco_tran_WecG"/>
    <property type="match status" value="1"/>
</dbReference>
<dbReference type="EMBL" id="CP011102">
    <property type="protein sequence ID" value="AQY49736.1"/>
    <property type="molecule type" value="Genomic_DNA"/>
</dbReference>
<dbReference type="NCBIfam" id="TIGR00696">
    <property type="entry name" value="wecG_tagA_cpsF"/>
    <property type="match status" value="1"/>
</dbReference>
<dbReference type="Proteomes" id="UP000223060">
    <property type="component" value="Chromosome"/>
</dbReference>
<dbReference type="PANTHER" id="PTHR34136:SF1">
    <property type="entry name" value="UDP-N-ACETYL-D-MANNOSAMINURONIC ACID TRANSFERASE"/>
    <property type="match status" value="1"/>
</dbReference>
<dbReference type="InterPro" id="IPR004629">
    <property type="entry name" value="WecG_TagA_CpsF"/>
</dbReference>
<protein>
    <recommendedName>
        <fullName evidence="5">UDP-N-acetyl-D-mannosamine transferase</fullName>
    </recommendedName>
</protein>
<organism evidence="3 4">
    <name type="scientific">Listeria weihenstephanensis</name>
    <dbReference type="NCBI Taxonomy" id="1006155"/>
    <lineage>
        <taxon>Bacteria</taxon>
        <taxon>Bacillati</taxon>
        <taxon>Bacillota</taxon>
        <taxon>Bacilli</taxon>
        <taxon>Bacillales</taxon>
        <taxon>Listeriaceae</taxon>
        <taxon>Listeria</taxon>
    </lineage>
</organism>
<gene>
    <name evidence="3" type="ORF">UE46_00760</name>
</gene>
<proteinExistence type="predicted"/>
<dbReference type="GO" id="GO:0016758">
    <property type="term" value="F:hexosyltransferase activity"/>
    <property type="evidence" value="ECO:0007669"/>
    <property type="project" value="TreeGrafter"/>
</dbReference>
<dbReference type="KEGG" id="lwi:UE46_00760"/>
<name>A0A1S7FQL7_9LIST</name>
<accession>A0A1S7FQL7</accession>
<keyword evidence="1" id="KW-0328">Glycosyltransferase</keyword>
<dbReference type="AlphaFoldDB" id="A0A1S7FQL7"/>
<reference evidence="4" key="1">
    <citation type="submission" date="2015-03" db="EMBL/GenBank/DDBJ databases">
        <authorList>
            <person name="Ferrari E."/>
            <person name="Walter M.C."/>
            <person name="Huptas C."/>
            <person name="Scherer S."/>
            <person name="Mueller-Herbst S."/>
        </authorList>
    </citation>
    <scope>NUCLEOTIDE SEQUENCE [LARGE SCALE GENOMIC DNA]</scope>
    <source>
        <strain evidence="4">LWP01</strain>
    </source>
</reference>
<evidence type="ECO:0008006" key="5">
    <source>
        <dbReference type="Google" id="ProtNLM"/>
    </source>
</evidence>
<keyword evidence="4" id="KW-1185">Reference proteome</keyword>
<evidence type="ECO:0000256" key="2">
    <source>
        <dbReference type="ARBA" id="ARBA00022679"/>
    </source>
</evidence>
<sequence>MRIQLLGSKLDCLTMQETVEAADKIIQAGKPVQHVVINANKINLMQKDKKLQEIVNSSPLINADGASIVLAAKLLGKKVPERVTGIDLMEELLKLANEKAYRIFFFGATEEIVRKVVMTVSKKYPKIQIVGHENGYFTEEMSVNIAHEIRSSQADIAFVAFSSPMKEYWIHEHLERMNVPFVMGVGGSFDVIAGKTRRAPVWMQRLGCEWLYRFVQEPVRMFRRYILGNLVFLGHVLKAK</sequence>
<evidence type="ECO:0000256" key="1">
    <source>
        <dbReference type="ARBA" id="ARBA00022676"/>
    </source>
</evidence>